<dbReference type="GO" id="GO:0005524">
    <property type="term" value="F:ATP binding"/>
    <property type="evidence" value="ECO:0007669"/>
    <property type="project" value="UniProtKB-KW"/>
</dbReference>
<dbReference type="PROSITE" id="PS50893">
    <property type="entry name" value="ABC_TRANSPORTER_2"/>
    <property type="match status" value="1"/>
</dbReference>
<comment type="similarity">
    <text evidence="1">Belongs to the ABC transporter superfamily.</text>
</comment>
<dbReference type="InterPro" id="IPR017871">
    <property type="entry name" value="ABC_transporter-like_CS"/>
</dbReference>
<evidence type="ECO:0000256" key="1">
    <source>
        <dbReference type="ARBA" id="ARBA00005417"/>
    </source>
</evidence>
<dbReference type="PANTHER" id="PTHR43335">
    <property type="entry name" value="ABC TRANSPORTER, ATP-BINDING PROTEIN"/>
    <property type="match status" value="1"/>
</dbReference>
<dbReference type="AlphaFoldDB" id="A0A934UCY2"/>
<dbReference type="PANTHER" id="PTHR43335:SF4">
    <property type="entry name" value="ABC TRANSPORTER, ATP-BINDING PROTEIN"/>
    <property type="match status" value="1"/>
</dbReference>
<keyword evidence="4 6" id="KW-0067">ATP-binding</keyword>
<dbReference type="RefSeq" id="WP_199567055.1">
    <property type="nucleotide sequence ID" value="NZ_JAENBP010000001.1"/>
</dbReference>
<comment type="caution">
    <text evidence="6">The sequence shown here is derived from an EMBL/GenBank/DDBJ whole genome shotgun (WGS) entry which is preliminary data.</text>
</comment>
<dbReference type="Proteomes" id="UP000644875">
    <property type="component" value="Unassembled WGS sequence"/>
</dbReference>
<dbReference type="Pfam" id="PF00005">
    <property type="entry name" value="ABC_tran"/>
    <property type="match status" value="1"/>
</dbReference>
<organism evidence="6 7">
    <name type="scientific">Streptococcus zalophi</name>
    <dbReference type="NCBI Taxonomy" id="640031"/>
    <lineage>
        <taxon>Bacteria</taxon>
        <taxon>Bacillati</taxon>
        <taxon>Bacillota</taxon>
        <taxon>Bacilli</taxon>
        <taxon>Lactobacillales</taxon>
        <taxon>Streptococcaceae</taxon>
        <taxon>Streptococcus</taxon>
    </lineage>
</organism>
<proteinExistence type="inferred from homology"/>
<keyword evidence="2" id="KW-0813">Transport</keyword>
<sequence length="311" mass="35109">MPLLEIIGLNKSYHKKRVVSDLSLELHSGEIMGLIGQNGSGKTTIFKAILGLVKKDSGLIKINGKSIEENSKKYLNTIGTIIEYPTFYESLTASQNLMLFSSLYDDINVSKADVLKYLYWVGLENDVNSKVSSFSLGMKQRLGLAQALIHKPTILLLDEPFNGLDPRGMKDFRELLSQLSQDGVGIIISSHSLEELNKLVDTVTIINQGQVIFQGQKSEFLSLGSRNNMWLLKTDNKEITRSILNQLAINFSEKDELFELSLSIEKTEDMKEKLLKNLLQQSVSIINFSQKQDNFEDIFLNMQTDTEVEYD</sequence>
<feature type="domain" description="ABC transporter" evidence="5">
    <location>
        <begin position="4"/>
        <end position="233"/>
    </location>
</feature>
<dbReference type="Gene3D" id="3.40.50.300">
    <property type="entry name" value="P-loop containing nucleotide triphosphate hydrolases"/>
    <property type="match status" value="1"/>
</dbReference>
<protein>
    <submittedName>
        <fullName evidence="6">ABC transporter ATP-binding protein</fullName>
    </submittedName>
</protein>
<reference evidence="6 7" key="1">
    <citation type="journal article" date="2021" name="Int. J. Syst. Evol. Microbiol.">
        <title>Streptococcus vicugnae sp. nov., isolated from faeces of alpacas (Vicugna pacos) and cattle (Bos taurus), Streptococcus zalophi sp. nov., and Streptococcus pacificus sp. nov., isolated from respiratory tract of California sea lions (Zalophus californianus).</title>
        <authorList>
            <person name="Volokhov D.V."/>
            <person name="Zagorodnyaya T.A."/>
            <person name="Shen Z."/>
            <person name="Blom J."/>
            <person name="Furtak V.A."/>
            <person name="Eisenberg T."/>
            <person name="Fan P."/>
            <person name="Jeong K.C."/>
            <person name="Gao Y."/>
            <person name="Zhang S."/>
            <person name="Amselle M."/>
        </authorList>
    </citation>
    <scope>NUCLEOTIDE SEQUENCE [LARGE SCALE GENOMIC DNA]</scope>
    <source>
        <strain evidence="7">CSL7508-lung</strain>
    </source>
</reference>
<keyword evidence="3" id="KW-0547">Nucleotide-binding</keyword>
<evidence type="ECO:0000256" key="2">
    <source>
        <dbReference type="ARBA" id="ARBA00022448"/>
    </source>
</evidence>
<evidence type="ECO:0000256" key="4">
    <source>
        <dbReference type="ARBA" id="ARBA00022840"/>
    </source>
</evidence>
<dbReference type="SUPFAM" id="SSF52540">
    <property type="entry name" value="P-loop containing nucleoside triphosphate hydrolases"/>
    <property type="match status" value="1"/>
</dbReference>
<evidence type="ECO:0000256" key="3">
    <source>
        <dbReference type="ARBA" id="ARBA00022741"/>
    </source>
</evidence>
<evidence type="ECO:0000259" key="5">
    <source>
        <dbReference type="PROSITE" id="PS50893"/>
    </source>
</evidence>
<dbReference type="SMART" id="SM00382">
    <property type="entry name" value="AAA"/>
    <property type="match status" value="1"/>
</dbReference>
<dbReference type="InterPro" id="IPR027417">
    <property type="entry name" value="P-loop_NTPase"/>
</dbReference>
<dbReference type="InterPro" id="IPR003439">
    <property type="entry name" value="ABC_transporter-like_ATP-bd"/>
</dbReference>
<keyword evidence="7" id="KW-1185">Reference proteome</keyword>
<dbReference type="GO" id="GO:0016887">
    <property type="term" value="F:ATP hydrolysis activity"/>
    <property type="evidence" value="ECO:0007669"/>
    <property type="project" value="InterPro"/>
</dbReference>
<evidence type="ECO:0000313" key="6">
    <source>
        <dbReference type="EMBL" id="MBJ8349124.1"/>
    </source>
</evidence>
<dbReference type="InterPro" id="IPR003593">
    <property type="entry name" value="AAA+_ATPase"/>
</dbReference>
<name>A0A934UCY2_9STRE</name>
<dbReference type="PROSITE" id="PS00211">
    <property type="entry name" value="ABC_TRANSPORTER_1"/>
    <property type="match status" value="1"/>
</dbReference>
<evidence type="ECO:0000313" key="7">
    <source>
        <dbReference type="Proteomes" id="UP000644875"/>
    </source>
</evidence>
<accession>A0A934UCY2</accession>
<gene>
    <name evidence="6" type="ORF">JHK64_00580</name>
</gene>
<dbReference type="EMBL" id="JAENBP010000001">
    <property type="protein sequence ID" value="MBJ8349124.1"/>
    <property type="molecule type" value="Genomic_DNA"/>
</dbReference>